<feature type="transmembrane region" description="Helical" evidence="2">
    <location>
        <begin position="384"/>
        <end position="405"/>
    </location>
</feature>
<evidence type="ECO:0000256" key="2">
    <source>
        <dbReference type="SAM" id="Phobius"/>
    </source>
</evidence>
<name>A0A2P2CDM4_9ZZZZ</name>
<dbReference type="InterPro" id="IPR045931">
    <property type="entry name" value="DUF6350"/>
</dbReference>
<accession>A0A2P2CDM4</accession>
<feature type="compositionally biased region" description="Low complexity" evidence="1">
    <location>
        <begin position="8"/>
        <end position="21"/>
    </location>
</feature>
<reference evidence="3" key="1">
    <citation type="submission" date="2015-08" db="EMBL/GenBank/DDBJ databases">
        <authorList>
            <person name="Babu N.S."/>
            <person name="Beckwith C.J."/>
            <person name="Beseler K.G."/>
            <person name="Brison A."/>
            <person name="Carone J.V."/>
            <person name="Caskin T.P."/>
            <person name="Diamond M."/>
            <person name="Durham M.E."/>
            <person name="Foxe J.M."/>
            <person name="Go M."/>
            <person name="Henderson B.A."/>
            <person name="Jones I.B."/>
            <person name="McGettigan J.A."/>
            <person name="Micheletti S.J."/>
            <person name="Nasrallah M.E."/>
            <person name="Ortiz D."/>
            <person name="Piller C.R."/>
            <person name="Privatt S.R."/>
            <person name="Schneider S.L."/>
            <person name="Sharp S."/>
            <person name="Smith T.C."/>
            <person name="Stanton J.D."/>
            <person name="Ullery H.E."/>
            <person name="Wilson R.J."/>
            <person name="Serrano M.G."/>
            <person name="Buck G."/>
            <person name="Lee V."/>
            <person name="Wang Y."/>
            <person name="Carvalho R."/>
            <person name="Voegtly L."/>
            <person name="Shi R."/>
            <person name="Duckworth R."/>
            <person name="Johnson A."/>
            <person name="Loviza R."/>
            <person name="Walstead R."/>
            <person name="Shah Z."/>
            <person name="Kiflezghi M."/>
            <person name="Wade K."/>
            <person name="Ball S.L."/>
            <person name="Bradley K.W."/>
            <person name="Asai D.J."/>
            <person name="Bowman C.A."/>
            <person name="Russell D.A."/>
            <person name="Pope W.H."/>
            <person name="Jacobs-Sera D."/>
            <person name="Hendrix R.W."/>
            <person name="Hatfull G.F."/>
        </authorList>
    </citation>
    <scope>NUCLEOTIDE SEQUENCE</scope>
</reference>
<organism evidence="3">
    <name type="scientific">metagenome</name>
    <dbReference type="NCBI Taxonomy" id="256318"/>
    <lineage>
        <taxon>unclassified sequences</taxon>
        <taxon>metagenomes</taxon>
    </lineage>
</organism>
<evidence type="ECO:0000256" key="1">
    <source>
        <dbReference type="SAM" id="MobiDB-lite"/>
    </source>
</evidence>
<dbReference type="Pfam" id="PF19877">
    <property type="entry name" value="DUF6350"/>
    <property type="match status" value="1"/>
</dbReference>
<dbReference type="AlphaFoldDB" id="A0A2P2CDM4"/>
<feature type="transmembrane region" description="Helical" evidence="2">
    <location>
        <begin position="136"/>
        <end position="156"/>
    </location>
</feature>
<feature type="transmembrane region" description="Helical" evidence="2">
    <location>
        <begin position="27"/>
        <end position="54"/>
    </location>
</feature>
<dbReference type="EMBL" id="CZKA01000053">
    <property type="protein sequence ID" value="CUR59062.1"/>
    <property type="molecule type" value="Genomic_DNA"/>
</dbReference>
<keyword evidence="2" id="KW-0812">Transmembrane</keyword>
<feature type="transmembrane region" description="Helical" evidence="2">
    <location>
        <begin position="250"/>
        <end position="271"/>
    </location>
</feature>
<proteinExistence type="predicted"/>
<feature type="transmembrane region" description="Helical" evidence="2">
    <location>
        <begin position="168"/>
        <end position="187"/>
    </location>
</feature>
<gene>
    <name evidence="3" type="ORF">NOCA2570005</name>
</gene>
<feature type="transmembrane region" description="Helical" evidence="2">
    <location>
        <begin position="208"/>
        <end position="230"/>
    </location>
</feature>
<sequence length="421" mass="41890">MTSVLTGSRPSSSSASAPPTPRRPLTLVAAFSGALAALAPLLVLMAVGVVGWFVSDAGAHGQPSDGLRVGALAWLMAHGSGVQINGVEVTAVPLGLTLMCAWVTGRLGLRVGESVSGHGPDADAIADGERDWTVPVAASVFAAAYVVAAVLTSVLAATSTTAPSTGRVVTWSLLLCLFVATPAIAVGSGRAAIWSASVPVALRASLATAARIVLVFAGISALTLAVSLALDFGTAANVLGRLHSDAGDAGLFTLVSLVVLPNAAIFTGSYLLGPGFALGTGTLVSPSVVALGPVPALPLLAALPDNGPGPAWAMALMALPFAVSALAAARTHRRYPTQRWEEGAVRGVAGGVIAGLAFAVLALVAGGSIGPGRMQDVSPFVSDVLLHAITAFGLGGLVGGLAMTWRERRSAAATDTVDAPA</sequence>
<keyword evidence="2" id="KW-0472">Membrane</keyword>
<feature type="region of interest" description="Disordered" evidence="1">
    <location>
        <begin position="1"/>
        <end position="21"/>
    </location>
</feature>
<keyword evidence="2" id="KW-1133">Transmembrane helix</keyword>
<feature type="transmembrane region" description="Helical" evidence="2">
    <location>
        <begin position="309"/>
        <end position="331"/>
    </location>
</feature>
<feature type="transmembrane region" description="Helical" evidence="2">
    <location>
        <begin position="343"/>
        <end position="364"/>
    </location>
</feature>
<evidence type="ECO:0000313" key="3">
    <source>
        <dbReference type="EMBL" id="CUR59062.1"/>
    </source>
</evidence>
<protein>
    <submittedName>
        <fullName evidence="3">Uncharacterized protein</fullName>
    </submittedName>
</protein>